<dbReference type="PROSITE" id="PS00061">
    <property type="entry name" value="ADH_SHORT"/>
    <property type="match status" value="1"/>
</dbReference>
<comment type="caution">
    <text evidence="4">The sequence shown here is derived from an EMBL/GenBank/DDBJ whole genome shotgun (WGS) entry which is preliminary data.</text>
</comment>
<dbReference type="EMBL" id="LJZQ01000007">
    <property type="protein sequence ID" value="KPQ29316.1"/>
    <property type="molecule type" value="Genomic_DNA"/>
</dbReference>
<sequence>MFKNSLTKNARAVITGAGSGIGKALALELARRGGLVVCSDINLDAAEQTASEVRRLGGQAWAVACDVSKLEQVQTLADKADELLPEPVNLVINNAGVGVGGKTIGETSIEDWEWTVNINLWGVVYGCHVFAPRLRLQEQAGIINVASTASFSAAPLMGPYNATKAAALAISETLAAELSGTGVSVTALCPTLVKTNISANGRIQGESNDLFNRLMDRIGMSADKVARMALDGLDHKQLYVMPQVDARMIWRIKRLLPNSYAAITGLISRRMTSKFV</sequence>
<name>A0A0P8B6Z8_9GAMM</name>
<evidence type="ECO:0000256" key="2">
    <source>
        <dbReference type="ARBA" id="ARBA00023002"/>
    </source>
</evidence>
<dbReference type="PANTHER" id="PTHR44196:SF1">
    <property type="entry name" value="DEHYDROGENASE_REDUCTASE SDR FAMILY MEMBER 7B"/>
    <property type="match status" value="1"/>
</dbReference>
<dbReference type="Pfam" id="PF00106">
    <property type="entry name" value="adh_short"/>
    <property type="match status" value="1"/>
</dbReference>
<evidence type="ECO:0000313" key="5">
    <source>
        <dbReference type="Proteomes" id="UP000050416"/>
    </source>
</evidence>
<dbReference type="GO" id="GO:0016491">
    <property type="term" value="F:oxidoreductase activity"/>
    <property type="evidence" value="ECO:0007669"/>
    <property type="project" value="UniProtKB-KW"/>
</dbReference>
<evidence type="ECO:0000256" key="3">
    <source>
        <dbReference type="RuleBase" id="RU000363"/>
    </source>
</evidence>
<keyword evidence="2" id="KW-0560">Oxidoreductase</keyword>
<proteinExistence type="inferred from homology"/>
<evidence type="ECO:0000256" key="1">
    <source>
        <dbReference type="ARBA" id="ARBA00006484"/>
    </source>
</evidence>
<comment type="similarity">
    <text evidence="1 3">Belongs to the short-chain dehydrogenases/reductases (SDR) family.</text>
</comment>
<gene>
    <name evidence="4" type="ORF">HLUCCX14_07260</name>
</gene>
<dbReference type="SUPFAM" id="SSF51735">
    <property type="entry name" value="NAD(P)-binding Rossmann-fold domains"/>
    <property type="match status" value="1"/>
</dbReference>
<dbReference type="Proteomes" id="UP000050416">
    <property type="component" value="Unassembled WGS sequence"/>
</dbReference>
<dbReference type="PRINTS" id="PR00080">
    <property type="entry name" value="SDRFAMILY"/>
</dbReference>
<evidence type="ECO:0000313" key="4">
    <source>
        <dbReference type="EMBL" id="KPQ29316.1"/>
    </source>
</evidence>
<dbReference type="OrthoDB" id="4690547at2"/>
<dbReference type="InterPro" id="IPR036291">
    <property type="entry name" value="NAD(P)-bd_dom_sf"/>
</dbReference>
<organism evidence="4 5">
    <name type="scientific">Marinobacter excellens HL-55</name>
    <dbReference type="NCBI Taxonomy" id="1305731"/>
    <lineage>
        <taxon>Bacteria</taxon>
        <taxon>Pseudomonadati</taxon>
        <taxon>Pseudomonadota</taxon>
        <taxon>Gammaproteobacteria</taxon>
        <taxon>Pseudomonadales</taxon>
        <taxon>Marinobacteraceae</taxon>
        <taxon>Marinobacter</taxon>
    </lineage>
</organism>
<dbReference type="PRINTS" id="PR00081">
    <property type="entry name" value="GDHRDH"/>
</dbReference>
<reference evidence="4 5" key="1">
    <citation type="submission" date="2015-09" db="EMBL/GenBank/DDBJ databases">
        <title>Identification and resolution of microdiversity through metagenomic sequencing of parallel consortia.</title>
        <authorList>
            <person name="Nelson W.C."/>
            <person name="Romine M.F."/>
            <person name="Lindemann S.R."/>
        </authorList>
    </citation>
    <scope>NUCLEOTIDE SEQUENCE [LARGE SCALE GENOMIC DNA]</scope>
    <source>
        <strain evidence="4">HL-55</strain>
    </source>
</reference>
<dbReference type="InterPro" id="IPR002347">
    <property type="entry name" value="SDR_fam"/>
</dbReference>
<dbReference type="InterPro" id="IPR020904">
    <property type="entry name" value="Sc_DH/Rdtase_CS"/>
</dbReference>
<dbReference type="AlphaFoldDB" id="A0A0P8B6Z8"/>
<dbReference type="STRING" id="1305731.GCA_000934705_03695"/>
<dbReference type="GO" id="GO:0016020">
    <property type="term" value="C:membrane"/>
    <property type="evidence" value="ECO:0007669"/>
    <property type="project" value="TreeGrafter"/>
</dbReference>
<dbReference type="PATRIC" id="fig|1305731.5.peg.3454"/>
<protein>
    <submittedName>
        <fullName evidence="4">Putative short-chain dehydrogenase</fullName>
    </submittedName>
</protein>
<dbReference type="PANTHER" id="PTHR44196">
    <property type="entry name" value="DEHYDROGENASE/REDUCTASE SDR FAMILY MEMBER 7B"/>
    <property type="match status" value="1"/>
</dbReference>
<dbReference type="Gene3D" id="3.40.50.720">
    <property type="entry name" value="NAD(P)-binding Rossmann-like Domain"/>
    <property type="match status" value="1"/>
</dbReference>
<dbReference type="CDD" id="cd05233">
    <property type="entry name" value="SDR_c"/>
    <property type="match status" value="1"/>
</dbReference>
<accession>A0A0P8B6Z8</accession>